<reference evidence="1 2" key="1">
    <citation type="submission" date="2016-11" db="EMBL/GenBank/DDBJ databases">
        <title>The macronuclear genome of Stentor coeruleus: a giant cell with tiny introns.</title>
        <authorList>
            <person name="Slabodnick M."/>
            <person name="Ruby J.G."/>
            <person name="Reiff S.B."/>
            <person name="Swart E.C."/>
            <person name="Gosai S."/>
            <person name="Prabakaran S."/>
            <person name="Witkowska E."/>
            <person name="Larue G.E."/>
            <person name="Fisher S."/>
            <person name="Freeman R.M."/>
            <person name="Gunawardena J."/>
            <person name="Chu W."/>
            <person name="Stover N.A."/>
            <person name="Gregory B.D."/>
            <person name="Nowacki M."/>
            <person name="Derisi J."/>
            <person name="Roy S.W."/>
            <person name="Marshall W.F."/>
            <person name="Sood P."/>
        </authorList>
    </citation>
    <scope>NUCLEOTIDE SEQUENCE [LARGE SCALE GENOMIC DNA]</scope>
    <source>
        <strain evidence="1">WM001</strain>
    </source>
</reference>
<sequence length="320" mass="36694">MELRQKKLSPEQEKSFIKKIEHSLKLIKKDELIEALNNLKLTEGELEHLADDGNTIEVELLLFLLHNIAYCYQNSGEIEEAASYIEACIYNSEKKFKLSKNKTKSDAYYSSRIKQCSYLSTLYSYLCVLMSCIENHYIAVFHAKQAVEYATQAIRTTIKAVSKGTGHTISAQKLRKKIYLGEVAKKPVKEKTHTNIPILNMCLKMMTSKDQPTGLIKLNTIEGLKNELKETMNIDSAMKIKPITYYKIKTLANLDFELDNDEAFRKIFNTIISLYLLSVEQSMMDLKEQSISSRNKAVTIARTFLPNDCLLISQIQYLDE</sequence>
<evidence type="ECO:0000313" key="2">
    <source>
        <dbReference type="Proteomes" id="UP000187209"/>
    </source>
</evidence>
<keyword evidence="2" id="KW-1185">Reference proteome</keyword>
<accession>A0A1R2BS36</accession>
<dbReference type="Proteomes" id="UP000187209">
    <property type="component" value="Unassembled WGS sequence"/>
</dbReference>
<organism evidence="1 2">
    <name type="scientific">Stentor coeruleus</name>
    <dbReference type="NCBI Taxonomy" id="5963"/>
    <lineage>
        <taxon>Eukaryota</taxon>
        <taxon>Sar</taxon>
        <taxon>Alveolata</taxon>
        <taxon>Ciliophora</taxon>
        <taxon>Postciliodesmatophora</taxon>
        <taxon>Heterotrichea</taxon>
        <taxon>Heterotrichida</taxon>
        <taxon>Stentoridae</taxon>
        <taxon>Stentor</taxon>
    </lineage>
</organism>
<protein>
    <recommendedName>
        <fullName evidence="3">KIF-binding protein</fullName>
    </recommendedName>
</protein>
<dbReference type="EMBL" id="MPUH01000461">
    <property type="protein sequence ID" value="OMJ79642.1"/>
    <property type="molecule type" value="Genomic_DNA"/>
</dbReference>
<gene>
    <name evidence="1" type="ORF">SteCoe_20320</name>
</gene>
<evidence type="ECO:0000313" key="1">
    <source>
        <dbReference type="EMBL" id="OMJ79642.1"/>
    </source>
</evidence>
<evidence type="ECO:0008006" key="3">
    <source>
        <dbReference type="Google" id="ProtNLM"/>
    </source>
</evidence>
<name>A0A1R2BS36_9CILI</name>
<comment type="caution">
    <text evidence="1">The sequence shown here is derived from an EMBL/GenBank/DDBJ whole genome shotgun (WGS) entry which is preliminary data.</text>
</comment>
<proteinExistence type="predicted"/>
<dbReference type="AlphaFoldDB" id="A0A1R2BS36"/>